<protein>
    <submittedName>
        <fullName evidence="1">Uncharacterized protein</fullName>
    </submittedName>
</protein>
<accession>A0A7S3QCU3</accession>
<organism evidence="1">
    <name type="scientific">Chaetoceros debilis</name>
    <dbReference type="NCBI Taxonomy" id="122233"/>
    <lineage>
        <taxon>Eukaryota</taxon>
        <taxon>Sar</taxon>
        <taxon>Stramenopiles</taxon>
        <taxon>Ochrophyta</taxon>
        <taxon>Bacillariophyta</taxon>
        <taxon>Coscinodiscophyceae</taxon>
        <taxon>Chaetocerotophycidae</taxon>
        <taxon>Chaetocerotales</taxon>
        <taxon>Chaetocerotaceae</taxon>
        <taxon>Chaetoceros</taxon>
    </lineage>
</organism>
<sequence>MNNMNTTSLITNHADGEGVVSCNARITAEGVKILKKFCYAVGIIAAVGSPLDLASKIKTDETFASHFQQYSEVEVETLEILMKVGKKEKESGALVVLKNYVRSVVVSNRNRYNSSTCTLENYIII</sequence>
<dbReference type="EMBL" id="HBIO01022690">
    <property type="protein sequence ID" value="CAE0472581.1"/>
    <property type="molecule type" value="Transcribed_RNA"/>
</dbReference>
<reference evidence="1" key="1">
    <citation type="submission" date="2021-01" db="EMBL/GenBank/DDBJ databases">
        <authorList>
            <person name="Corre E."/>
            <person name="Pelletier E."/>
            <person name="Niang G."/>
            <person name="Scheremetjew M."/>
            <person name="Finn R."/>
            <person name="Kale V."/>
            <person name="Holt S."/>
            <person name="Cochrane G."/>
            <person name="Meng A."/>
            <person name="Brown T."/>
            <person name="Cohen L."/>
        </authorList>
    </citation>
    <scope>NUCLEOTIDE SEQUENCE</scope>
    <source>
        <strain evidence="1">MM31A-1</strain>
    </source>
</reference>
<evidence type="ECO:0000313" key="1">
    <source>
        <dbReference type="EMBL" id="CAE0472581.1"/>
    </source>
</evidence>
<proteinExistence type="predicted"/>
<gene>
    <name evidence="1" type="ORF">CDEB00056_LOCUS17434</name>
</gene>
<name>A0A7S3QCU3_9STRA</name>
<dbReference type="AlphaFoldDB" id="A0A7S3QCU3"/>